<reference evidence="2 3" key="1">
    <citation type="submission" date="2022-02" db="EMBL/GenBank/DDBJ databases">
        <title>Paenibacillus sp. MBLB1776 Whole Genome Shotgun Sequencing.</title>
        <authorList>
            <person name="Hwang C.Y."/>
            <person name="Cho E.-S."/>
            <person name="Seo M.-J."/>
        </authorList>
    </citation>
    <scope>NUCLEOTIDE SEQUENCE [LARGE SCALE GENOMIC DNA]</scope>
    <source>
        <strain evidence="2 3">MBLB1776</strain>
    </source>
</reference>
<gene>
    <name evidence="2" type="ORF">MJA45_26980</name>
</gene>
<sequence length="260" mass="29266">MPLIRTIRLNPNRMFVHLVLIFVSFMLTILLLTRLPDKPKQYTYSADQASNGVKLHTIVTRPDNIGLKAVSSNLSRLPDYGINGGFFWEGQLLSLAVINDRPVRGNQGEYGSGWYNIDRPRGTLVWDEARKVFSIQVVESAEELIVADRTRYWAQGGVSMGLRNEARWAAQAVSEEMPVIDERRMRSGIAYDTANNVYLVVAPTPCTGAEFRNALRERIGEDRLVDGIFLDGDGSSQLRVAKALLPGDHREVYQMITLLR</sequence>
<keyword evidence="1" id="KW-0812">Transmembrane</keyword>
<organism evidence="2 3">
    <name type="scientific">Paenibacillus aurantius</name>
    <dbReference type="NCBI Taxonomy" id="2918900"/>
    <lineage>
        <taxon>Bacteria</taxon>
        <taxon>Bacillati</taxon>
        <taxon>Bacillota</taxon>
        <taxon>Bacilli</taxon>
        <taxon>Bacillales</taxon>
        <taxon>Paenibacillaceae</taxon>
        <taxon>Paenibacillus</taxon>
    </lineage>
</organism>
<dbReference type="KEGG" id="paun:MJA45_26980"/>
<evidence type="ECO:0000256" key="1">
    <source>
        <dbReference type="SAM" id="Phobius"/>
    </source>
</evidence>
<evidence type="ECO:0000313" key="3">
    <source>
        <dbReference type="Proteomes" id="UP001305702"/>
    </source>
</evidence>
<protein>
    <recommendedName>
        <fullName evidence="4">Phosphodiester glycosidase domain-containing protein</fullName>
    </recommendedName>
</protein>
<evidence type="ECO:0000313" key="2">
    <source>
        <dbReference type="EMBL" id="WNQ11202.1"/>
    </source>
</evidence>
<proteinExistence type="predicted"/>
<keyword evidence="1" id="KW-0472">Membrane</keyword>
<evidence type="ECO:0008006" key="4">
    <source>
        <dbReference type="Google" id="ProtNLM"/>
    </source>
</evidence>
<dbReference type="Proteomes" id="UP001305702">
    <property type="component" value="Chromosome"/>
</dbReference>
<feature type="transmembrane region" description="Helical" evidence="1">
    <location>
        <begin position="14"/>
        <end position="32"/>
    </location>
</feature>
<keyword evidence="1" id="KW-1133">Transmembrane helix</keyword>
<keyword evidence="3" id="KW-1185">Reference proteome</keyword>
<dbReference type="RefSeq" id="WP_315604978.1">
    <property type="nucleotide sequence ID" value="NZ_CP130318.1"/>
</dbReference>
<dbReference type="AlphaFoldDB" id="A0AA96RES7"/>
<name>A0AA96RES7_9BACL</name>
<accession>A0AA96RES7</accession>
<dbReference type="EMBL" id="CP130318">
    <property type="protein sequence ID" value="WNQ11202.1"/>
    <property type="molecule type" value="Genomic_DNA"/>
</dbReference>